<evidence type="ECO:0000313" key="2">
    <source>
        <dbReference type="Proteomes" id="UP000041314"/>
    </source>
</evidence>
<name>A0A655C8T1_SALET</name>
<proteinExistence type="predicted"/>
<accession>A0A655C8T1</accession>
<gene>
    <name evidence="1" type="ORF">ERS008198_01674</name>
</gene>
<protein>
    <submittedName>
        <fullName evidence="1">Uncharacterized protein</fullName>
    </submittedName>
</protein>
<dbReference type="AlphaFoldDB" id="A0A655C8T1"/>
<dbReference type="EMBL" id="CQPA01000009">
    <property type="protein sequence ID" value="CNU01563.1"/>
    <property type="molecule type" value="Genomic_DNA"/>
</dbReference>
<organism evidence="1 2">
    <name type="scientific">Salmonella enterica subsp. enterica serovar Bovismorbificans</name>
    <dbReference type="NCBI Taxonomy" id="58097"/>
    <lineage>
        <taxon>Bacteria</taxon>
        <taxon>Pseudomonadati</taxon>
        <taxon>Pseudomonadota</taxon>
        <taxon>Gammaproteobacteria</taxon>
        <taxon>Enterobacterales</taxon>
        <taxon>Enterobacteriaceae</taxon>
        <taxon>Salmonella</taxon>
    </lineage>
</organism>
<evidence type="ECO:0000313" key="1">
    <source>
        <dbReference type="EMBL" id="CNU01563.1"/>
    </source>
</evidence>
<reference evidence="1 2" key="1">
    <citation type="submission" date="2015-03" db="EMBL/GenBank/DDBJ databases">
        <authorList>
            <consortium name="Pathogen Informatics"/>
        </authorList>
    </citation>
    <scope>NUCLEOTIDE SEQUENCE [LARGE SCALE GENOMIC DNA]</scope>
    <source>
        <strain evidence="1 2">A1104</strain>
    </source>
</reference>
<dbReference type="Proteomes" id="UP000041314">
    <property type="component" value="Unassembled WGS sequence"/>
</dbReference>
<sequence>MRLPQTFHGFSRFPLRKPVRPINQILIEQVGGARGKLKEFAFIGVVGQIMAQQYKLILIQQLRQQGHQFPAHALFAESAFFGDIRQHADKHLPDKTRR</sequence>